<keyword evidence="1" id="KW-1133">Transmembrane helix</keyword>
<protein>
    <submittedName>
        <fullName evidence="2">Uncharacterized protein conserved in bacteria</fullName>
    </submittedName>
</protein>
<dbReference type="CDD" id="cd21807">
    <property type="entry name" value="ABC-2_lan_permease_MutE_EpiE-like"/>
    <property type="match status" value="1"/>
</dbReference>
<keyword evidence="1" id="KW-0472">Membrane</keyword>
<sequence length="258" mass="28648">MLLAYVKAENLKNRHTVASRLFWLVPLFSILLSFVFSGQDSRYYQMNQYNWWYTTFFPMLLLLSTAFAGQRERKMKNRAMGALPINMKTLWSAKILYSLKTLVLAVLILFCVQEVVSRLLASGGAREISGLTGLAAAVLWIVLSLWQIPLWLFVNQSLGFAAGILLGLAGNIGLGVLGALSKWWVVNPFAYISRLMCPILKILPNGLPAEPGSQTFFPEVLKITVIPLGVCISVALFLGVWALTAGWYAGKGRKGWES</sequence>
<dbReference type="InterPro" id="IPR021205">
    <property type="entry name" value="Lanti_perm_SpaE/MutE/EpiE-like"/>
</dbReference>
<feature type="transmembrane region" description="Helical" evidence="1">
    <location>
        <begin position="158"/>
        <end position="180"/>
    </location>
</feature>
<dbReference type="Proteomes" id="UP000095544">
    <property type="component" value="Unassembled WGS sequence"/>
</dbReference>
<name>A0A174M3A4_9FIRM</name>
<dbReference type="OrthoDB" id="9776525at2"/>
<dbReference type="STRING" id="39482.ERS852491_04820"/>
<feature type="transmembrane region" description="Helical" evidence="1">
    <location>
        <begin position="225"/>
        <end position="249"/>
    </location>
</feature>
<reference evidence="2 3" key="1">
    <citation type="submission" date="2015-09" db="EMBL/GenBank/DDBJ databases">
        <authorList>
            <consortium name="Pathogen Informatics"/>
        </authorList>
    </citation>
    <scope>NUCLEOTIDE SEQUENCE [LARGE SCALE GENOMIC DNA]</scope>
    <source>
        <strain evidence="2 3">2789STDY5834876</strain>
    </source>
</reference>
<organism evidence="2 3">
    <name type="scientific">Faecalicatena contorta</name>
    <dbReference type="NCBI Taxonomy" id="39482"/>
    <lineage>
        <taxon>Bacteria</taxon>
        <taxon>Bacillati</taxon>
        <taxon>Bacillota</taxon>
        <taxon>Clostridia</taxon>
        <taxon>Lachnospirales</taxon>
        <taxon>Lachnospiraceae</taxon>
        <taxon>Faecalicatena</taxon>
    </lineage>
</organism>
<accession>A0A174M3A4</accession>
<dbReference type="AlphaFoldDB" id="A0A174M3A4"/>
<dbReference type="NCBIfam" id="TIGR03732">
    <property type="entry name" value="lanti_perm_MutE"/>
    <property type="match status" value="1"/>
</dbReference>
<feature type="transmembrane region" description="Helical" evidence="1">
    <location>
        <begin position="51"/>
        <end position="69"/>
    </location>
</feature>
<evidence type="ECO:0000256" key="1">
    <source>
        <dbReference type="SAM" id="Phobius"/>
    </source>
</evidence>
<dbReference type="Pfam" id="PF12730">
    <property type="entry name" value="ABC2_membrane_4"/>
    <property type="match status" value="1"/>
</dbReference>
<feature type="transmembrane region" description="Helical" evidence="1">
    <location>
        <begin position="95"/>
        <end position="116"/>
    </location>
</feature>
<evidence type="ECO:0000313" key="2">
    <source>
        <dbReference type="EMBL" id="CUP30912.1"/>
    </source>
</evidence>
<feature type="transmembrane region" description="Helical" evidence="1">
    <location>
        <begin position="21"/>
        <end position="39"/>
    </location>
</feature>
<dbReference type="RefSeq" id="WP_050642602.1">
    <property type="nucleotide sequence ID" value="NZ_CABKUE010000009.1"/>
</dbReference>
<keyword evidence="1" id="KW-0812">Transmembrane</keyword>
<evidence type="ECO:0000313" key="3">
    <source>
        <dbReference type="Proteomes" id="UP000095544"/>
    </source>
</evidence>
<gene>
    <name evidence="2" type="ORF">ERS852491_04820</name>
</gene>
<dbReference type="EMBL" id="CYZU01000080">
    <property type="protein sequence ID" value="CUP30912.1"/>
    <property type="molecule type" value="Genomic_DNA"/>
</dbReference>
<feature type="transmembrane region" description="Helical" evidence="1">
    <location>
        <begin position="128"/>
        <end position="146"/>
    </location>
</feature>
<proteinExistence type="predicted"/>